<dbReference type="EMBL" id="WHUW01000007">
    <property type="protein sequence ID" value="KAF8443830.1"/>
    <property type="molecule type" value="Genomic_DNA"/>
</dbReference>
<feature type="compositionally biased region" description="Pro residues" evidence="1">
    <location>
        <begin position="83"/>
        <end position="99"/>
    </location>
</feature>
<proteinExistence type="predicted"/>
<feature type="region of interest" description="Disordered" evidence="1">
    <location>
        <begin position="1"/>
        <end position="34"/>
    </location>
</feature>
<dbReference type="Proteomes" id="UP001194468">
    <property type="component" value="Unassembled WGS sequence"/>
</dbReference>
<reference evidence="2" key="1">
    <citation type="submission" date="2019-10" db="EMBL/GenBank/DDBJ databases">
        <authorList>
            <consortium name="DOE Joint Genome Institute"/>
            <person name="Kuo A."/>
            <person name="Miyauchi S."/>
            <person name="Kiss E."/>
            <person name="Drula E."/>
            <person name="Kohler A."/>
            <person name="Sanchez-Garcia M."/>
            <person name="Andreopoulos B."/>
            <person name="Barry K.W."/>
            <person name="Bonito G."/>
            <person name="Buee M."/>
            <person name="Carver A."/>
            <person name="Chen C."/>
            <person name="Cichocki N."/>
            <person name="Clum A."/>
            <person name="Culley D."/>
            <person name="Crous P.W."/>
            <person name="Fauchery L."/>
            <person name="Girlanda M."/>
            <person name="Hayes R."/>
            <person name="Keri Z."/>
            <person name="LaButti K."/>
            <person name="Lipzen A."/>
            <person name="Lombard V."/>
            <person name="Magnuson J."/>
            <person name="Maillard F."/>
            <person name="Morin E."/>
            <person name="Murat C."/>
            <person name="Nolan M."/>
            <person name="Ohm R."/>
            <person name="Pangilinan J."/>
            <person name="Pereira M."/>
            <person name="Perotto S."/>
            <person name="Peter M."/>
            <person name="Riley R."/>
            <person name="Sitrit Y."/>
            <person name="Stielow B."/>
            <person name="Szollosi G."/>
            <person name="Zifcakova L."/>
            <person name="Stursova M."/>
            <person name="Spatafora J.W."/>
            <person name="Tedersoo L."/>
            <person name="Vaario L.-M."/>
            <person name="Yamada A."/>
            <person name="Yan M."/>
            <person name="Wang P."/>
            <person name="Xu J."/>
            <person name="Bruns T."/>
            <person name="Baldrian P."/>
            <person name="Vilgalys R."/>
            <person name="Henrissat B."/>
            <person name="Grigoriev I.V."/>
            <person name="Hibbett D."/>
            <person name="Nagy L.G."/>
            <person name="Martin F.M."/>
        </authorList>
    </citation>
    <scope>NUCLEOTIDE SEQUENCE</scope>
    <source>
        <strain evidence="2">BED1</strain>
    </source>
</reference>
<sequence length="225" mass="24931">MDKRSTIEEKPDTIFTHQARPRTRNPNNGNDTIDSDEMLQQSLYRHSAMPAATQPVINVFPPWNTSSAPHPITYVQLSQPTNLSPPAPSTLPYRTPSPQPTNTSGSSTSILNSGTLRSQSTPAVVLNTKSIDPMLSLPTIANWFKFTAQRVKKPPPGVESWVELGTKLENEGFVDISQISTNWIEVSKLQQMLGIQFRTAIYIFQSIEHDIPAIQAGNLVIPEEL</sequence>
<dbReference type="AlphaFoldDB" id="A0AAD4BYQ2"/>
<reference evidence="2" key="2">
    <citation type="journal article" date="2020" name="Nat. Commun.">
        <title>Large-scale genome sequencing of mycorrhizal fungi provides insights into the early evolution of symbiotic traits.</title>
        <authorList>
            <person name="Miyauchi S."/>
            <person name="Kiss E."/>
            <person name="Kuo A."/>
            <person name="Drula E."/>
            <person name="Kohler A."/>
            <person name="Sanchez-Garcia M."/>
            <person name="Morin E."/>
            <person name="Andreopoulos B."/>
            <person name="Barry K.W."/>
            <person name="Bonito G."/>
            <person name="Buee M."/>
            <person name="Carver A."/>
            <person name="Chen C."/>
            <person name="Cichocki N."/>
            <person name="Clum A."/>
            <person name="Culley D."/>
            <person name="Crous P.W."/>
            <person name="Fauchery L."/>
            <person name="Girlanda M."/>
            <person name="Hayes R.D."/>
            <person name="Keri Z."/>
            <person name="LaButti K."/>
            <person name="Lipzen A."/>
            <person name="Lombard V."/>
            <person name="Magnuson J."/>
            <person name="Maillard F."/>
            <person name="Murat C."/>
            <person name="Nolan M."/>
            <person name="Ohm R.A."/>
            <person name="Pangilinan J."/>
            <person name="Pereira M.F."/>
            <person name="Perotto S."/>
            <person name="Peter M."/>
            <person name="Pfister S."/>
            <person name="Riley R."/>
            <person name="Sitrit Y."/>
            <person name="Stielow J.B."/>
            <person name="Szollosi G."/>
            <person name="Zifcakova L."/>
            <person name="Stursova M."/>
            <person name="Spatafora J.W."/>
            <person name="Tedersoo L."/>
            <person name="Vaario L.M."/>
            <person name="Yamada A."/>
            <person name="Yan M."/>
            <person name="Wang P."/>
            <person name="Xu J."/>
            <person name="Bruns T."/>
            <person name="Baldrian P."/>
            <person name="Vilgalys R."/>
            <person name="Dunand C."/>
            <person name="Henrissat B."/>
            <person name="Grigoriev I.V."/>
            <person name="Hibbett D."/>
            <person name="Nagy L.G."/>
            <person name="Martin F.M."/>
        </authorList>
    </citation>
    <scope>NUCLEOTIDE SEQUENCE</scope>
    <source>
        <strain evidence="2">BED1</strain>
    </source>
</reference>
<evidence type="ECO:0000313" key="3">
    <source>
        <dbReference type="Proteomes" id="UP001194468"/>
    </source>
</evidence>
<name>A0AAD4BYQ2_BOLED</name>
<accession>A0AAD4BYQ2</accession>
<evidence type="ECO:0000313" key="2">
    <source>
        <dbReference type="EMBL" id="KAF8443830.1"/>
    </source>
</evidence>
<gene>
    <name evidence="2" type="ORF">L210DRAFT_880235</name>
</gene>
<feature type="compositionally biased region" description="Polar residues" evidence="1">
    <location>
        <begin position="24"/>
        <end position="34"/>
    </location>
</feature>
<keyword evidence="3" id="KW-1185">Reference proteome</keyword>
<protein>
    <submittedName>
        <fullName evidence="2">Uncharacterized protein</fullName>
    </submittedName>
</protein>
<evidence type="ECO:0000256" key="1">
    <source>
        <dbReference type="SAM" id="MobiDB-lite"/>
    </source>
</evidence>
<feature type="compositionally biased region" description="Polar residues" evidence="1">
    <location>
        <begin position="100"/>
        <end position="115"/>
    </location>
</feature>
<feature type="region of interest" description="Disordered" evidence="1">
    <location>
        <begin position="77"/>
        <end position="115"/>
    </location>
</feature>
<organism evidence="2 3">
    <name type="scientific">Boletus edulis BED1</name>
    <dbReference type="NCBI Taxonomy" id="1328754"/>
    <lineage>
        <taxon>Eukaryota</taxon>
        <taxon>Fungi</taxon>
        <taxon>Dikarya</taxon>
        <taxon>Basidiomycota</taxon>
        <taxon>Agaricomycotina</taxon>
        <taxon>Agaricomycetes</taxon>
        <taxon>Agaricomycetidae</taxon>
        <taxon>Boletales</taxon>
        <taxon>Boletineae</taxon>
        <taxon>Boletaceae</taxon>
        <taxon>Boletoideae</taxon>
        <taxon>Boletus</taxon>
    </lineage>
</organism>
<feature type="compositionally biased region" description="Basic and acidic residues" evidence="1">
    <location>
        <begin position="1"/>
        <end position="12"/>
    </location>
</feature>
<comment type="caution">
    <text evidence="2">The sequence shown here is derived from an EMBL/GenBank/DDBJ whole genome shotgun (WGS) entry which is preliminary data.</text>
</comment>